<feature type="chain" id="PRO_5044023148" description="Secreted protein" evidence="1">
    <location>
        <begin position="25"/>
        <end position="119"/>
    </location>
</feature>
<proteinExistence type="predicted"/>
<gene>
    <name evidence="2" type="ORF">AALO_G00125190</name>
</gene>
<protein>
    <recommendedName>
        <fullName evidence="4">Secreted protein</fullName>
    </recommendedName>
</protein>
<comment type="caution">
    <text evidence="2">The sequence shown here is derived from an EMBL/GenBank/DDBJ whole genome shotgun (WGS) entry which is preliminary data.</text>
</comment>
<evidence type="ECO:0008006" key="4">
    <source>
        <dbReference type="Google" id="ProtNLM"/>
    </source>
</evidence>
<reference evidence="2" key="1">
    <citation type="submission" date="2020-10" db="EMBL/GenBank/DDBJ databases">
        <title>Chromosome-scale genome assembly of the Allis shad, Alosa alosa.</title>
        <authorList>
            <person name="Margot Z."/>
            <person name="Christophe K."/>
            <person name="Cabau C."/>
            <person name="Louis A."/>
            <person name="Berthelot C."/>
            <person name="Parey E."/>
            <person name="Roest Crollius H."/>
            <person name="Montfort J."/>
            <person name="Robinson-Rechavi M."/>
            <person name="Bucao C."/>
            <person name="Bouchez O."/>
            <person name="Gislard M."/>
            <person name="Lluch J."/>
            <person name="Milhes M."/>
            <person name="Lampietro C."/>
            <person name="Lopez Roques C."/>
            <person name="Donnadieu C."/>
            <person name="Braasch I."/>
            <person name="Desvignes T."/>
            <person name="Postlethwait J."/>
            <person name="Bobe J."/>
            <person name="Guiguen Y."/>
        </authorList>
    </citation>
    <scope>NUCLEOTIDE SEQUENCE</scope>
    <source>
        <strain evidence="2">M-15738</strain>
        <tissue evidence="2">Blood</tissue>
    </source>
</reference>
<evidence type="ECO:0000313" key="3">
    <source>
        <dbReference type="Proteomes" id="UP000823561"/>
    </source>
</evidence>
<sequence>MVIKTTRQLFFLWRLRCLVWTVKYCPTSTIESILTGNITAWYGNSTAHDRKALQRVVRLGQRSTLQGLSYQLFRTFTASAAGERQSGSSPTPVIPATVSSPSYHLVEGTRTCVPIPADR</sequence>
<accession>A0AAV6GN35</accession>
<name>A0AAV6GN35_9TELE</name>
<organism evidence="2 3">
    <name type="scientific">Alosa alosa</name>
    <name type="common">allis shad</name>
    <dbReference type="NCBI Taxonomy" id="278164"/>
    <lineage>
        <taxon>Eukaryota</taxon>
        <taxon>Metazoa</taxon>
        <taxon>Chordata</taxon>
        <taxon>Craniata</taxon>
        <taxon>Vertebrata</taxon>
        <taxon>Euteleostomi</taxon>
        <taxon>Actinopterygii</taxon>
        <taxon>Neopterygii</taxon>
        <taxon>Teleostei</taxon>
        <taxon>Clupei</taxon>
        <taxon>Clupeiformes</taxon>
        <taxon>Clupeoidei</taxon>
        <taxon>Clupeidae</taxon>
        <taxon>Alosa</taxon>
    </lineage>
</organism>
<dbReference type="AlphaFoldDB" id="A0AAV6GN35"/>
<feature type="signal peptide" evidence="1">
    <location>
        <begin position="1"/>
        <end position="24"/>
    </location>
</feature>
<keyword evidence="1" id="KW-0732">Signal</keyword>
<dbReference type="Proteomes" id="UP000823561">
    <property type="component" value="Chromosome 9"/>
</dbReference>
<keyword evidence="3" id="KW-1185">Reference proteome</keyword>
<evidence type="ECO:0000313" key="2">
    <source>
        <dbReference type="EMBL" id="KAG5275844.1"/>
    </source>
</evidence>
<evidence type="ECO:0000256" key="1">
    <source>
        <dbReference type="SAM" id="SignalP"/>
    </source>
</evidence>
<dbReference type="EMBL" id="JADWDJ010000009">
    <property type="protein sequence ID" value="KAG5275844.1"/>
    <property type="molecule type" value="Genomic_DNA"/>
</dbReference>